<protein>
    <submittedName>
        <fullName evidence="1">Uncharacterized protein</fullName>
    </submittedName>
</protein>
<dbReference type="Proteomes" id="UP000828390">
    <property type="component" value="Unassembled WGS sequence"/>
</dbReference>
<dbReference type="InterPro" id="IPR029309">
    <property type="entry name" value="CaRF"/>
</dbReference>
<gene>
    <name evidence="1" type="ORF">DPMN_145303</name>
</gene>
<proteinExistence type="predicted"/>
<accession>A0A9D4F4P4</accession>
<name>A0A9D4F4P4_DREPO</name>
<dbReference type="PANTHER" id="PTHR47456">
    <property type="entry name" value="PHD-TYPE DOMAIN-CONTAINING PROTEIN"/>
    <property type="match status" value="1"/>
</dbReference>
<reference evidence="1" key="1">
    <citation type="journal article" date="2019" name="bioRxiv">
        <title>The Genome of the Zebra Mussel, Dreissena polymorpha: A Resource for Invasive Species Research.</title>
        <authorList>
            <person name="McCartney M.A."/>
            <person name="Auch B."/>
            <person name="Kono T."/>
            <person name="Mallez S."/>
            <person name="Zhang Y."/>
            <person name="Obille A."/>
            <person name="Becker A."/>
            <person name="Abrahante J.E."/>
            <person name="Garbe J."/>
            <person name="Badalamenti J.P."/>
            <person name="Herman A."/>
            <person name="Mangelson H."/>
            <person name="Liachko I."/>
            <person name="Sullivan S."/>
            <person name="Sone E.D."/>
            <person name="Koren S."/>
            <person name="Silverstein K.A.T."/>
            <person name="Beckman K.B."/>
            <person name="Gohl D.M."/>
        </authorList>
    </citation>
    <scope>NUCLEOTIDE SEQUENCE</scope>
    <source>
        <strain evidence="1">Duluth1</strain>
        <tissue evidence="1">Whole animal</tissue>
    </source>
</reference>
<dbReference type="AlphaFoldDB" id="A0A9D4F4P4"/>
<keyword evidence="2" id="KW-1185">Reference proteome</keyword>
<sequence>MTNGSRYCNYTCLHQYRRNNCQIIVIVCVQVVPEPIDHRVAEKIRELVQNNTIEPGVIKSHIGEFVRTICATQPHPSNKRFYPSDKTIRNHVYKARTDKLQEEQSNLAS</sequence>
<evidence type="ECO:0000313" key="1">
    <source>
        <dbReference type="EMBL" id="KAH3791813.1"/>
    </source>
</evidence>
<organism evidence="1 2">
    <name type="scientific">Dreissena polymorpha</name>
    <name type="common">Zebra mussel</name>
    <name type="synonym">Mytilus polymorpha</name>
    <dbReference type="NCBI Taxonomy" id="45954"/>
    <lineage>
        <taxon>Eukaryota</taxon>
        <taxon>Metazoa</taxon>
        <taxon>Spiralia</taxon>
        <taxon>Lophotrochozoa</taxon>
        <taxon>Mollusca</taxon>
        <taxon>Bivalvia</taxon>
        <taxon>Autobranchia</taxon>
        <taxon>Heteroconchia</taxon>
        <taxon>Euheterodonta</taxon>
        <taxon>Imparidentia</taxon>
        <taxon>Neoheterodontei</taxon>
        <taxon>Myida</taxon>
        <taxon>Dreissenoidea</taxon>
        <taxon>Dreissenidae</taxon>
        <taxon>Dreissena</taxon>
    </lineage>
</organism>
<dbReference type="Pfam" id="PF15299">
    <property type="entry name" value="ALS2CR8"/>
    <property type="match status" value="1"/>
</dbReference>
<dbReference type="GO" id="GO:0003700">
    <property type="term" value="F:DNA-binding transcription factor activity"/>
    <property type="evidence" value="ECO:0007669"/>
    <property type="project" value="InterPro"/>
</dbReference>
<evidence type="ECO:0000313" key="2">
    <source>
        <dbReference type="Proteomes" id="UP000828390"/>
    </source>
</evidence>
<reference evidence="1" key="2">
    <citation type="submission" date="2020-11" db="EMBL/GenBank/DDBJ databases">
        <authorList>
            <person name="McCartney M.A."/>
            <person name="Auch B."/>
            <person name="Kono T."/>
            <person name="Mallez S."/>
            <person name="Becker A."/>
            <person name="Gohl D.M."/>
            <person name="Silverstein K.A.T."/>
            <person name="Koren S."/>
            <person name="Bechman K.B."/>
            <person name="Herman A."/>
            <person name="Abrahante J.E."/>
            <person name="Garbe J."/>
        </authorList>
    </citation>
    <scope>NUCLEOTIDE SEQUENCE</scope>
    <source>
        <strain evidence="1">Duluth1</strain>
        <tissue evidence="1">Whole animal</tissue>
    </source>
</reference>
<dbReference type="EMBL" id="JAIWYP010000007">
    <property type="protein sequence ID" value="KAH3791813.1"/>
    <property type="molecule type" value="Genomic_DNA"/>
</dbReference>
<comment type="caution">
    <text evidence="1">The sequence shown here is derived from an EMBL/GenBank/DDBJ whole genome shotgun (WGS) entry which is preliminary data.</text>
</comment>